<dbReference type="SUPFAM" id="SSF52172">
    <property type="entry name" value="CheY-like"/>
    <property type="match status" value="1"/>
</dbReference>
<feature type="modified residue" description="4-aspartylphosphate" evidence="2">
    <location>
        <position position="51"/>
    </location>
</feature>
<dbReference type="InterPro" id="IPR011006">
    <property type="entry name" value="CheY-like_superfamily"/>
</dbReference>
<keyword evidence="5" id="KW-1185">Reference proteome</keyword>
<dbReference type="Pfam" id="PF00072">
    <property type="entry name" value="Response_reg"/>
    <property type="match status" value="1"/>
</dbReference>
<sequence>MKTVLIIEKHQFMRLFLLNFLSKNYVVFAVDSLEEARAWLNENSADLILADFSSSGNIQAIKNQPSIQSIPWLVLTDQDKSQERIQAFQMGAKDCISKPFNPIELQFRIQSNLPQYSLGSTLSSVA</sequence>
<name>A0ABT2G9H8_9BACT</name>
<dbReference type="Proteomes" id="UP001206788">
    <property type="component" value="Unassembled WGS sequence"/>
</dbReference>
<dbReference type="PROSITE" id="PS50110">
    <property type="entry name" value="RESPONSE_REGULATORY"/>
    <property type="match status" value="1"/>
</dbReference>
<gene>
    <name evidence="4" type="ORF">NY014_11655</name>
</gene>
<proteinExistence type="predicted"/>
<evidence type="ECO:0000256" key="1">
    <source>
        <dbReference type="ARBA" id="ARBA00022553"/>
    </source>
</evidence>
<evidence type="ECO:0000256" key="2">
    <source>
        <dbReference type="PROSITE-ProRule" id="PRU00169"/>
    </source>
</evidence>
<dbReference type="EMBL" id="JANWGH010000002">
    <property type="protein sequence ID" value="MCS5491091.1"/>
    <property type="molecule type" value="Genomic_DNA"/>
</dbReference>
<evidence type="ECO:0000313" key="4">
    <source>
        <dbReference type="EMBL" id="MCS5491091.1"/>
    </source>
</evidence>
<dbReference type="SMART" id="SM00448">
    <property type="entry name" value="REC"/>
    <property type="match status" value="1"/>
</dbReference>
<comment type="caution">
    <text evidence="4">The sequence shown here is derived from an EMBL/GenBank/DDBJ whole genome shotgun (WGS) entry which is preliminary data.</text>
</comment>
<feature type="domain" description="Response regulatory" evidence="3">
    <location>
        <begin position="3"/>
        <end position="113"/>
    </location>
</feature>
<accession>A0ABT2G9H8</accession>
<organism evidence="4 5">
    <name type="scientific">Algoriphagus limi</name>
    <dbReference type="NCBI Taxonomy" id="2975273"/>
    <lineage>
        <taxon>Bacteria</taxon>
        <taxon>Pseudomonadati</taxon>
        <taxon>Bacteroidota</taxon>
        <taxon>Cytophagia</taxon>
        <taxon>Cytophagales</taxon>
        <taxon>Cyclobacteriaceae</taxon>
        <taxon>Algoriphagus</taxon>
    </lineage>
</organism>
<evidence type="ECO:0000259" key="3">
    <source>
        <dbReference type="PROSITE" id="PS50110"/>
    </source>
</evidence>
<dbReference type="PANTHER" id="PTHR43547">
    <property type="entry name" value="TWO-COMPONENT HISTIDINE KINASE"/>
    <property type="match status" value="1"/>
</dbReference>
<evidence type="ECO:0000313" key="5">
    <source>
        <dbReference type="Proteomes" id="UP001206788"/>
    </source>
</evidence>
<keyword evidence="1 2" id="KW-0597">Phosphoprotein</keyword>
<reference evidence="4 5" key="1">
    <citation type="submission" date="2022-08" db="EMBL/GenBank/DDBJ databases">
        <title>Algoriphagus sp. CAU 1643 isolated from mud.</title>
        <authorList>
            <person name="Kim W."/>
        </authorList>
    </citation>
    <scope>NUCLEOTIDE SEQUENCE [LARGE SCALE GENOMIC DNA]</scope>
    <source>
        <strain evidence="4 5">CAU 1643</strain>
    </source>
</reference>
<dbReference type="InterPro" id="IPR001789">
    <property type="entry name" value="Sig_transdc_resp-reg_receiver"/>
</dbReference>
<dbReference type="RefSeq" id="WP_259414754.1">
    <property type="nucleotide sequence ID" value="NZ_JANWGH010000002.1"/>
</dbReference>
<dbReference type="PANTHER" id="PTHR43547:SF2">
    <property type="entry name" value="HYBRID SIGNAL TRANSDUCTION HISTIDINE KINASE C"/>
    <property type="match status" value="1"/>
</dbReference>
<protein>
    <submittedName>
        <fullName evidence="4">Response regulator</fullName>
    </submittedName>
</protein>
<dbReference type="Gene3D" id="3.40.50.2300">
    <property type="match status" value="1"/>
</dbReference>